<dbReference type="GeneID" id="68094130"/>
<keyword evidence="8" id="KW-1133">Transmembrane helix</keyword>
<evidence type="ECO:0000256" key="11">
    <source>
        <dbReference type="ARBA" id="ARBA00048778"/>
    </source>
</evidence>
<evidence type="ECO:0000313" key="15">
    <source>
        <dbReference type="Proteomes" id="UP000816034"/>
    </source>
</evidence>
<evidence type="ECO:0000256" key="7">
    <source>
        <dbReference type="ARBA" id="ARBA00022840"/>
    </source>
</evidence>
<comment type="caution">
    <text evidence="14">The sequence shown here is derived from an EMBL/GenBank/DDBJ whole genome shotgun (WGS) entry which is preliminary data.</text>
</comment>
<keyword evidence="4" id="KW-0547">Nucleotide-binding</keyword>
<keyword evidence="7" id="KW-0067">ATP-binding</keyword>
<feature type="domain" description="BCS1 N-terminal" evidence="13">
    <location>
        <begin position="29"/>
        <end position="222"/>
    </location>
</feature>
<dbReference type="EMBL" id="PYSW02000013">
    <property type="protein sequence ID" value="KAG2387342.1"/>
    <property type="molecule type" value="Genomic_DNA"/>
</dbReference>
<keyword evidence="10" id="KW-0472">Membrane</keyword>
<evidence type="ECO:0000256" key="4">
    <source>
        <dbReference type="ARBA" id="ARBA00022741"/>
    </source>
</evidence>
<dbReference type="Pfam" id="PF08740">
    <property type="entry name" value="BCS1_N"/>
    <property type="match status" value="1"/>
</dbReference>
<evidence type="ECO:0000256" key="3">
    <source>
        <dbReference type="ARBA" id="ARBA00022692"/>
    </source>
</evidence>
<dbReference type="CDD" id="cd19510">
    <property type="entry name" value="RecA-like_BCS1"/>
    <property type="match status" value="1"/>
</dbReference>
<comment type="subcellular location">
    <subcellularLocation>
        <location evidence="1">Mitochondrion inner membrane</location>
        <topology evidence="1">Single-pass membrane protein</topology>
    </subcellularLocation>
</comment>
<dbReference type="SUPFAM" id="SSF52540">
    <property type="entry name" value="P-loop containing nucleoside triphosphate hydrolases"/>
    <property type="match status" value="1"/>
</dbReference>
<name>A0AA88KRI0_NAELO</name>
<comment type="catalytic activity">
    <reaction evidence="11">
        <text>ATP + H2O = ADP + phosphate + H(+)</text>
        <dbReference type="Rhea" id="RHEA:13065"/>
        <dbReference type="ChEBI" id="CHEBI:15377"/>
        <dbReference type="ChEBI" id="CHEBI:15378"/>
        <dbReference type="ChEBI" id="CHEBI:30616"/>
        <dbReference type="ChEBI" id="CHEBI:43474"/>
        <dbReference type="ChEBI" id="CHEBI:456216"/>
    </reaction>
    <physiologicalReaction direction="left-to-right" evidence="11">
        <dbReference type="Rhea" id="RHEA:13066"/>
    </physiologicalReaction>
</comment>
<keyword evidence="15" id="KW-1185">Reference proteome</keyword>
<evidence type="ECO:0000256" key="10">
    <source>
        <dbReference type="ARBA" id="ARBA00023136"/>
    </source>
</evidence>
<dbReference type="Proteomes" id="UP000816034">
    <property type="component" value="Unassembled WGS sequence"/>
</dbReference>
<comment type="similarity">
    <text evidence="2">Belongs to the AAA ATPase family. BCS1 subfamily.</text>
</comment>
<dbReference type="InterPro" id="IPR003959">
    <property type="entry name" value="ATPase_AAA_core"/>
</dbReference>
<dbReference type="AlphaFoldDB" id="A0AA88KRI0"/>
<evidence type="ECO:0000256" key="9">
    <source>
        <dbReference type="ARBA" id="ARBA00023128"/>
    </source>
</evidence>
<feature type="domain" description="AAA+ ATPase" evidence="12">
    <location>
        <begin position="253"/>
        <end position="389"/>
    </location>
</feature>
<protein>
    <recommendedName>
        <fullName evidence="16">Mitochondrial chaperone BCS1</fullName>
    </recommendedName>
</protein>
<evidence type="ECO:0000259" key="12">
    <source>
        <dbReference type="SMART" id="SM00382"/>
    </source>
</evidence>
<keyword evidence="3" id="KW-0812">Transmembrane</keyword>
<evidence type="ECO:0000256" key="1">
    <source>
        <dbReference type="ARBA" id="ARBA00004434"/>
    </source>
</evidence>
<dbReference type="SMART" id="SM01024">
    <property type="entry name" value="BCS1_N"/>
    <property type="match status" value="1"/>
</dbReference>
<dbReference type="InterPro" id="IPR014851">
    <property type="entry name" value="BCS1_N"/>
</dbReference>
<evidence type="ECO:0008006" key="16">
    <source>
        <dbReference type="Google" id="ProtNLM"/>
    </source>
</evidence>
<dbReference type="RefSeq" id="XP_044551334.1">
    <property type="nucleotide sequence ID" value="XM_044691007.1"/>
</dbReference>
<evidence type="ECO:0000256" key="6">
    <source>
        <dbReference type="ARBA" id="ARBA00022801"/>
    </source>
</evidence>
<evidence type="ECO:0000256" key="8">
    <source>
        <dbReference type="ARBA" id="ARBA00022989"/>
    </source>
</evidence>
<dbReference type="SMART" id="SM00382">
    <property type="entry name" value="AAA"/>
    <property type="match status" value="1"/>
</dbReference>
<evidence type="ECO:0000256" key="5">
    <source>
        <dbReference type="ARBA" id="ARBA00022792"/>
    </source>
</evidence>
<dbReference type="InterPro" id="IPR003593">
    <property type="entry name" value="AAA+_ATPase"/>
</dbReference>
<dbReference type="Pfam" id="PF25426">
    <property type="entry name" value="AAA_lid_BCS1"/>
    <property type="match status" value="1"/>
</dbReference>
<dbReference type="GO" id="GO:0005743">
    <property type="term" value="C:mitochondrial inner membrane"/>
    <property type="evidence" value="ECO:0007669"/>
    <property type="project" value="UniProtKB-SubCell"/>
</dbReference>
<evidence type="ECO:0000259" key="13">
    <source>
        <dbReference type="SMART" id="SM01024"/>
    </source>
</evidence>
<sequence>MNDPKVDDSPKINTQIPSSNVNIKWWKWALAAGAFYLTYELMSEAILPIIERETTLHLSVEQEDEAYHWLMSYFAQHSYTQNCRHLSVLSSDNRAISNVLGGLFGVFGAILASQNETSQHEEHSVLYVPVHGERHFFMYKGKLMWLLIQKIEQGGEKHKPTRESLKLTILSRDKKLLTDLVEEARQLFKEHKKDKTVIYSPSLDCYDWEELTRKPKRPLNSLVLQGNVLEEITSDVKSFVEGSSFYYNRGIPYRRGILLQGPPGTGKSSTVMALAGELGMDIYILNVSSNQLNDEKLSRLLHKVPQNSIVLMEDVDSCQSAVDQSLDQSQRYDTEAHRISVSGLLNSIDGLSAQEGRILFLTTNHPEKLNPALVRPGRVDRKFSISYADSTQVRKLFQNFYQDEKGYEEKMAQHFADKLTRFKQENITPAQLQGYFMKYRGQPQCAIENIRELFEQE</sequence>
<dbReference type="InterPro" id="IPR050747">
    <property type="entry name" value="Mitochondrial_chaperone_BCS1"/>
</dbReference>
<dbReference type="InterPro" id="IPR027417">
    <property type="entry name" value="P-loop_NTPase"/>
</dbReference>
<dbReference type="PANTHER" id="PTHR23070">
    <property type="entry name" value="BCS1 AAA-TYPE ATPASE"/>
    <property type="match status" value="1"/>
</dbReference>
<evidence type="ECO:0000313" key="14">
    <source>
        <dbReference type="EMBL" id="KAG2387342.1"/>
    </source>
</evidence>
<keyword evidence="5" id="KW-0999">Mitochondrion inner membrane</keyword>
<keyword evidence="6" id="KW-0378">Hydrolase</keyword>
<evidence type="ECO:0000256" key="2">
    <source>
        <dbReference type="ARBA" id="ARBA00007448"/>
    </source>
</evidence>
<keyword evidence="9" id="KW-0496">Mitochondrion</keyword>
<dbReference type="Gene3D" id="3.40.50.300">
    <property type="entry name" value="P-loop containing nucleotide triphosphate hydrolases"/>
    <property type="match status" value="1"/>
</dbReference>
<dbReference type="GO" id="GO:0005524">
    <property type="term" value="F:ATP binding"/>
    <property type="evidence" value="ECO:0007669"/>
    <property type="project" value="UniProtKB-KW"/>
</dbReference>
<accession>A0AA88KRI0</accession>
<proteinExistence type="inferred from homology"/>
<dbReference type="Pfam" id="PF00004">
    <property type="entry name" value="AAA"/>
    <property type="match status" value="1"/>
</dbReference>
<dbReference type="GO" id="GO:0016887">
    <property type="term" value="F:ATP hydrolysis activity"/>
    <property type="evidence" value="ECO:0007669"/>
    <property type="project" value="InterPro"/>
</dbReference>
<reference evidence="14 15" key="1">
    <citation type="journal article" date="2018" name="BMC Genomics">
        <title>The genome of Naegleria lovaniensis, the basis for a comparative approach to unravel pathogenicity factors of the human pathogenic amoeba N. fowleri.</title>
        <authorList>
            <person name="Liechti N."/>
            <person name="Schurch N."/>
            <person name="Bruggmann R."/>
            <person name="Wittwer M."/>
        </authorList>
    </citation>
    <scope>NUCLEOTIDE SEQUENCE [LARGE SCALE GENOMIC DNA]</scope>
    <source>
        <strain evidence="14 15">ATCC 30569</strain>
    </source>
</reference>
<gene>
    <name evidence="14" type="ORF">C9374_001674</name>
</gene>
<dbReference type="InterPro" id="IPR057495">
    <property type="entry name" value="AAA_lid_BCS1"/>
</dbReference>
<organism evidence="14 15">
    <name type="scientific">Naegleria lovaniensis</name>
    <name type="common">Amoeba</name>
    <dbReference type="NCBI Taxonomy" id="51637"/>
    <lineage>
        <taxon>Eukaryota</taxon>
        <taxon>Discoba</taxon>
        <taxon>Heterolobosea</taxon>
        <taxon>Tetramitia</taxon>
        <taxon>Eutetramitia</taxon>
        <taxon>Vahlkampfiidae</taxon>
        <taxon>Naegleria</taxon>
    </lineage>
</organism>